<comment type="caution">
    <text evidence="1">The sequence shown here is derived from an EMBL/GenBank/DDBJ whole genome shotgun (WGS) entry which is preliminary data.</text>
</comment>
<proteinExistence type="predicted"/>
<dbReference type="AlphaFoldDB" id="A0A412Q2U1"/>
<protein>
    <submittedName>
        <fullName evidence="1">Uncharacterized protein</fullName>
    </submittedName>
</protein>
<organism evidence="1 2">
    <name type="scientific">Agathobacter rectalis</name>
    <dbReference type="NCBI Taxonomy" id="39491"/>
    <lineage>
        <taxon>Bacteria</taxon>
        <taxon>Bacillati</taxon>
        <taxon>Bacillota</taxon>
        <taxon>Clostridia</taxon>
        <taxon>Lachnospirales</taxon>
        <taxon>Lachnospiraceae</taxon>
        <taxon>Agathobacter</taxon>
    </lineage>
</organism>
<sequence>MNNYLNNNIVLINMYENLYANGIRIDEIIQMFKKGEFAQYSGFDFGRFRVFVDGCLLLLNKEKLNRYYKDEYCFAKFIDKVSDDPQLIPYINYIQNEDLFSEIEDVGLYHSMEGKLKRTWDQVWTIRNALAHMQYGNFQFQESGQLICYYLYNKDKGVRKDVGIVFEPILHEFVKSFFSNYSFGIPFRNTFFMKYSMKNMRKTLRMRYYEITSLKGVDEVYDGYSENSIANLIKRMNDMVDLPAYLSDNKNKFDIKEYKISEKINENHFRRIAKNYELNDKNKYFYGLKTFLDFETEISNFLVHIGQLNEVLYEYYVFLNCGKYSKTQIKEAEPLFEQKLGELKEDESDVIAFDIGFTFMKIMNFALRTEDDDYEKLDYAKVDVSMFFYDEEALRKYVIDNSIKKDGTQKYVVERIRNSLMHGNFNIEATSRGEILVIFTDTYNKRSDVIKVTLNKLKVFLCQPSLYVGIPSETDVMLFQRQDI</sequence>
<evidence type="ECO:0000313" key="2">
    <source>
        <dbReference type="Proteomes" id="UP000284296"/>
    </source>
</evidence>
<accession>A0A412Q2U1</accession>
<reference evidence="1 2" key="1">
    <citation type="submission" date="2018-08" db="EMBL/GenBank/DDBJ databases">
        <title>A genome reference for cultivated species of the human gut microbiota.</title>
        <authorList>
            <person name="Zou Y."/>
            <person name="Xue W."/>
            <person name="Luo G."/>
        </authorList>
    </citation>
    <scope>NUCLEOTIDE SEQUENCE [LARGE SCALE GENOMIC DNA]</scope>
    <source>
        <strain evidence="1 2">AF18-16LB</strain>
    </source>
</reference>
<gene>
    <name evidence="1" type="ORF">DWX06_10445</name>
</gene>
<dbReference type="EMBL" id="QRXG01000017">
    <property type="protein sequence ID" value="RGT80392.1"/>
    <property type="molecule type" value="Genomic_DNA"/>
</dbReference>
<dbReference type="RefSeq" id="WP_118376620.1">
    <property type="nucleotide sequence ID" value="NZ_QRXG01000017.1"/>
</dbReference>
<evidence type="ECO:0000313" key="1">
    <source>
        <dbReference type="EMBL" id="RGT80392.1"/>
    </source>
</evidence>
<dbReference type="Proteomes" id="UP000284296">
    <property type="component" value="Unassembled WGS sequence"/>
</dbReference>
<name>A0A412Q2U1_9FIRM</name>